<evidence type="ECO:0000256" key="3">
    <source>
        <dbReference type="ARBA" id="ARBA00022723"/>
    </source>
</evidence>
<reference evidence="7 8" key="1">
    <citation type="submission" date="2023-10" db="EMBL/GenBank/DDBJ databases">
        <title>Two novel species belonging to the OM43/NOR5 clade.</title>
        <authorList>
            <person name="Park M."/>
        </authorList>
    </citation>
    <scope>NUCLEOTIDE SEQUENCE [LARGE SCALE GENOMIC DNA]</scope>
    <source>
        <strain evidence="7 8">IMCC43200</strain>
    </source>
</reference>
<evidence type="ECO:0000313" key="7">
    <source>
        <dbReference type="EMBL" id="WOJ92191.1"/>
    </source>
</evidence>
<dbReference type="SMART" id="SM00849">
    <property type="entry name" value="Lactamase_B"/>
    <property type="match status" value="1"/>
</dbReference>
<dbReference type="SUPFAM" id="SSF56281">
    <property type="entry name" value="Metallo-hydrolase/oxidoreductase"/>
    <property type="match status" value="1"/>
</dbReference>
<sequence length="303" mass="32619">MRWLLRILVALFLLTVIGLGVFLGPAHLQIRDIAPRLPTESDLRNISTVPDGPVSIRIAQSSSQAGPSRTLGHTVVVITWPDGRRFMIDAAMDRKASEEFGELIAKLSPDMGPVTFYDSAAELLGGTIDSVDGVGFTHLHTDHVQGVDAFCATRGKGARVYQTTWQAGEHNMHTKESAAQLESSCLEQVVVTGEGLSTLSEFPGLGIVALGGHTPGSTLFAVNVGETLWLMSGDISNVKSKLLSNTGKGWLYSTIFVPENTARTEELRLWLRDLDSQPNTEVIVAHDFAAAIDSGMLPLETGQ</sequence>
<keyword evidence="4" id="KW-0378">Hydrolase</keyword>
<dbReference type="Gene3D" id="3.60.15.10">
    <property type="entry name" value="Ribonuclease Z/Hydroxyacylglutathione hydrolase-like"/>
    <property type="match status" value="1"/>
</dbReference>
<evidence type="ECO:0000256" key="2">
    <source>
        <dbReference type="ARBA" id="ARBA00007749"/>
    </source>
</evidence>
<comment type="cofactor">
    <cofactor evidence="1">
        <name>Zn(2+)</name>
        <dbReference type="ChEBI" id="CHEBI:29105"/>
    </cofactor>
</comment>
<dbReference type="InterPro" id="IPR036866">
    <property type="entry name" value="RibonucZ/Hydroxyglut_hydro"/>
</dbReference>
<dbReference type="InterPro" id="IPR001279">
    <property type="entry name" value="Metallo-B-lactamas"/>
</dbReference>
<comment type="similarity">
    <text evidence="2">Belongs to the metallo-beta-lactamase superfamily.</text>
</comment>
<keyword evidence="3" id="KW-0479">Metal-binding</keyword>
<evidence type="ECO:0000256" key="4">
    <source>
        <dbReference type="ARBA" id="ARBA00022801"/>
    </source>
</evidence>
<protein>
    <submittedName>
        <fullName evidence="7">MBL fold metallo-hydrolase</fullName>
    </submittedName>
</protein>
<evidence type="ECO:0000256" key="5">
    <source>
        <dbReference type="ARBA" id="ARBA00022833"/>
    </source>
</evidence>
<organism evidence="7 8">
    <name type="scientific">Congregibacter variabilis</name>
    <dbReference type="NCBI Taxonomy" id="3081200"/>
    <lineage>
        <taxon>Bacteria</taxon>
        <taxon>Pseudomonadati</taxon>
        <taxon>Pseudomonadota</taxon>
        <taxon>Gammaproteobacteria</taxon>
        <taxon>Cellvibrionales</taxon>
        <taxon>Halieaceae</taxon>
        <taxon>Congregibacter</taxon>
    </lineage>
</organism>
<accession>A0ABZ0I245</accession>
<keyword evidence="8" id="KW-1185">Reference proteome</keyword>
<dbReference type="Proteomes" id="UP001626537">
    <property type="component" value="Chromosome"/>
</dbReference>
<feature type="domain" description="Metallo-beta-lactamase" evidence="6">
    <location>
        <begin position="71"/>
        <end position="286"/>
    </location>
</feature>
<dbReference type="Pfam" id="PF00753">
    <property type="entry name" value="Lactamase_B"/>
    <property type="match status" value="1"/>
</dbReference>
<name>A0ABZ0I245_9GAMM</name>
<dbReference type="EMBL" id="CP136864">
    <property type="protein sequence ID" value="WOJ92191.1"/>
    <property type="molecule type" value="Genomic_DNA"/>
</dbReference>
<evidence type="ECO:0000256" key="1">
    <source>
        <dbReference type="ARBA" id="ARBA00001947"/>
    </source>
</evidence>
<evidence type="ECO:0000313" key="8">
    <source>
        <dbReference type="Proteomes" id="UP001626537"/>
    </source>
</evidence>
<dbReference type="InterPro" id="IPR051013">
    <property type="entry name" value="MBL_superfamily_lactonases"/>
</dbReference>
<evidence type="ECO:0000259" key="6">
    <source>
        <dbReference type="SMART" id="SM00849"/>
    </source>
</evidence>
<dbReference type="PANTHER" id="PTHR42978">
    <property type="entry name" value="QUORUM-QUENCHING LACTONASE YTNP-RELATED-RELATED"/>
    <property type="match status" value="1"/>
</dbReference>
<proteinExistence type="inferred from homology"/>
<dbReference type="RefSeq" id="WP_407346773.1">
    <property type="nucleotide sequence ID" value="NZ_CP136864.1"/>
</dbReference>
<dbReference type="PANTHER" id="PTHR42978:SF2">
    <property type="entry name" value="102 KBASES UNSTABLE REGION: FROM 1 TO 119443"/>
    <property type="match status" value="1"/>
</dbReference>
<gene>
    <name evidence="7" type="ORF">R0135_10360</name>
</gene>
<keyword evidence="5" id="KW-0862">Zinc</keyword>